<evidence type="ECO:0000313" key="1">
    <source>
        <dbReference type="EMBL" id="KAL5109274.1"/>
    </source>
</evidence>
<dbReference type="Proteomes" id="UP001651158">
    <property type="component" value="Unassembled WGS sequence"/>
</dbReference>
<protein>
    <submittedName>
        <fullName evidence="1">Uncharacterized protein</fullName>
    </submittedName>
</protein>
<proteinExistence type="predicted"/>
<dbReference type="EMBL" id="JAKROA010000003">
    <property type="protein sequence ID" value="KAL5109274.1"/>
    <property type="molecule type" value="Genomic_DNA"/>
</dbReference>
<reference evidence="1 2" key="1">
    <citation type="journal article" date="2022" name="Front. Cell. Infect. Microbiol.">
        <title>The Genomes of Two Strains of Taenia crassiceps the Animal Model for the Study of Human Cysticercosis.</title>
        <authorList>
            <person name="Bobes R.J."/>
            <person name="Estrada K."/>
            <person name="Rios-Valencia D.G."/>
            <person name="Calderon-Gallegos A."/>
            <person name="de la Torre P."/>
            <person name="Carrero J.C."/>
            <person name="Sanchez-Flores A."/>
            <person name="Laclette J.P."/>
        </authorList>
    </citation>
    <scope>NUCLEOTIDE SEQUENCE [LARGE SCALE GENOMIC DNA]</scope>
    <source>
        <strain evidence="1">WFUcys</strain>
    </source>
</reference>
<evidence type="ECO:0000313" key="2">
    <source>
        <dbReference type="Proteomes" id="UP001651158"/>
    </source>
</evidence>
<gene>
    <name evidence="1" type="ORF">TcWFU_007989</name>
</gene>
<sequence>MLTWTGRSWARLRWLERPRIGVHHVGETKTGPGLSHWAGDVCVTHANDFDLPTSTPPRATLQTTTVVLAATWARDRRLVKHKARKLIIQALELG</sequence>
<accession>A0ABR4QHM0</accession>
<comment type="caution">
    <text evidence="1">The sequence shown here is derived from an EMBL/GenBank/DDBJ whole genome shotgun (WGS) entry which is preliminary data.</text>
</comment>
<name>A0ABR4QHM0_9CEST</name>
<organism evidence="1 2">
    <name type="scientific">Taenia crassiceps</name>
    <dbReference type="NCBI Taxonomy" id="6207"/>
    <lineage>
        <taxon>Eukaryota</taxon>
        <taxon>Metazoa</taxon>
        <taxon>Spiralia</taxon>
        <taxon>Lophotrochozoa</taxon>
        <taxon>Platyhelminthes</taxon>
        <taxon>Cestoda</taxon>
        <taxon>Eucestoda</taxon>
        <taxon>Cyclophyllidea</taxon>
        <taxon>Taeniidae</taxon>
        <taxon>Taenia</taxon>
    </lineage>
</organism>
<keyword evidence="2" id="KW-1185">Reference proteome</keyword>